<evidence type="ECO:0000313" key="5">
    <source>
        <dbReference type="Proteomes" id="UP000694941"/>
    </source>
</evidence>
<dbReference type="Gene3D" id="1.10.260.40">
    <property type="entry name" value="lambda repressor-like DNA-binding domains"/>
    <property type="match status" value="1"/>
</dbReference>
<dbReference type="InterPro" id="IPR001387">
    <property type="entry name" value="Cro/C1-type_HTH"/>
</dbReference>
<evidence type="ECO:0000256" key="1">
    <source>
        <dbReference type="ARBA" id="ARBA00023015"/>
    </source>
</evidence>
<keyword evidence="2" id="KW-0238">DNA-binding</keyword>
<evidence type="ECO:0000256" key="3">
    <source>
        <dbReference type="ARBA" id="ARBA00023163"/>
    </source>
</evidence>
<dbReference type="PANTHER" id="PTHR10245">
    <property type="entry name" value="ENDOTHELIAL DIFFERENTIATION-RELATED FACTOR 1 MULTIPROTEIN BRIDGING FACTOR 1"/>
    <property type="match status" value="1"/>
</dbReference>
<feature type="domain" description="HTH cro/C1-type" evidence="4">
    <location>
        <begin position="101"/>
        <end position="147"/>
    </location>
</feature>
<reference evidence="6" key="1">
    <citation type="submission" date="2025-08" db="UniProtKB">
        <authorList>
            <consortium name="RefSeq"/>
        </authorList>
    </citation>
    <scope>IDENTIFICATION</scope>
    <source>
        <tissue evidence="6">Muscle</tissue>
    </source>
</reference>
<dbReference type="Proteomes" id="UP000694941">
    <property type="component" value="Unplaced"/>
</dbReference>
<dbReference type="SUPFAM" id="SSF47413">
    <property type="entry name" value="lambda repressor-like DNA-binding domains"/>
    <property type="match status" value="1"/>
</dbReference>
<dbReference type="PANTHER" id="PTHR10245:SF15">
    <property type="entry name" value="ENDOTHELIAL DIFFERENTIATION-RELATED FACTOR 1"/>
    <property type="match status" value="1"/>
</dbReference>
<gene>
    <name evidence="6" type="primary">LOC106462776</name>
</gene>
<keyword evidence="3" id="KW-0804">Transcription</keyword>
<dbReference type="Pfam" id="PF08523">
    <property type="entry name" value="MBF1"/>
    <property type="match status" value="1"/>
</dbReference>
<evidence type="ECO:0000259" key="4">
    <source>
        <dbReference type="PROSITE" id="PS50943"/>
    </source>
</evidence>
<accession>A0ABM1BAM6</accession>
<dbReference type="InterPro" id="IPR013729">
    <property type="entry name" value="MBF1_N"/>
</dbReference>
<organism evidence="5 6">
    <name type="scientific">Limulus polyphemus</name>
    <name type="common">Atlantic horseshoe crab</name>
    <dbReference type="NCBI Taxonomy" id="6850"/>
    <lineage>
        <taxon>Eukaryota</taxon>
        <taxon>Metazoa</taxon>
        <taxon>Ecdysozoa</taxon>
        <taxon>Arthropoda</taxon>
        <taxon>Chelicerata</taxon>
        <taxon>Merostomata</taxon>
        <taxon>Xiphosura</taxon>
        <taxon>Limulidae</taxon>
        <taxon>Limulus</taxon>
    </lineage>
</organism>
<dbReference type="Pfam" id="PF01381">
    <property type="entry name" value="HTH_3"/>
    <property type="match status" value="1"/>
</dbReference>
<keyword evidence="5" id="KW-1185">Reference proteome</keyword>
<protein>
    <submittedName>
        <fullName evidence="6">Endothelial differentiation-related factor 1-like</fullName>
    </submittedName>
</protein>
<keyword evidence="1" id="KW-0805">Transcription regulation</keyword>
<evidence type="ECO:0000313" key="6">
    <source>
        <dbReference type="RefSeq" id="XP_013778190.1"/>
    </source>
</evidence>
<dbReference type="RefSeq" id="XP_013778190.1">
    <property type="nucleotide sequence ID" value="XM_013922736.2"/>
</dbReference>
<dbReference type="InterPro" id="IPR010982">
    <property type="entry name" value="Lambda_DNA-bd_dom_sf"/>
</dbReference>
<dbReference type="SMART" id="SM00530">
    <property type="entry name" value="HTH_XRE"/>
    <property type="match status" value="1"/>
</dbReference>
<evidence type="ECO:0000256" key="2">
    <source>
        <dbReference type="ARBA" id="ARBA00023125"/>
    </source>
</evidence>
<name>A0ABM1BAM6_LIMPO</name>
<proteinExistence type="predicted"/>
<dbReference type="GeneID" id="106462776"/>
<sequence>MTKRVYYFTKSEVFGKFVPKMAESDWDTVTYLRKKAPKTSQLKSKQAINQAQRKGLAIETTKKFHAATNKQHQIDKNTAKLDRETEELHHETVGLDVGKLIQQGRQNKGFTQKELATKINEKTQVVNDYEAGRAVPNQQILAKIERVVGMKLRGKEKGKPLQPKSSN</sequence>
<dbReference type="PROSITE" id="PS50943">
    <property type="entry name" value="HTH_CROC1"/>
    <property type="match status" value="1"/>
</dbReference>
<dbReference type="CDD" id="cd00093">
    <property type="entry name" value="HTH_XRE"/>
    <property type="match status" value="1"/>
</dbReference>